<reference evidence="2 3" key="1">
    <citation type="submission" date="2020-08" db="EMBL/GenBank/DDBJ databases">
        <title>Genomic Encyclopedia of Type Strains, Phase III (KMG-III): the genomes of soil and plant-associated and newly described type strains.</title>
        <authorList>
            <person name="Whitman W."/>
        </authorList>
    </citation>
    <scope>NUCLEOTIDE SEQUENCE [LARGE SCALE GENOMIC DNA]</scope>
    <source>
        <strain evidence="2 3">CECT 5995</strain>
    </source>
</reference>
<evidence type="ECO:0000313" key="3">
    <source>
        <dbReference type="Proteomes" id="UP000525987"/>
    </source>
</evidence>
<protein>
    <submittedName>
        <fullName evidence="2">Uncharacterized protein</fullName>
    </submittedName>
</protein>
<accession>A0A7W5C1Y5</accession>
<comment type="caution">
    <text evidence="2">The sequence shown here is derived from an EMBL/GenBank/DDBJ whole genome shotgun (WGS) entry which is preliminary data.</text>
</comment>
<evidence type="ECO:0000256" key="1">
    <source>
        <dbReference type="SAM" id="MobiDB-lite"/>
    </source>
</evidence>
<dbReference type="RefSeq" id="WP_183389227.1">
    <property type="nucleotide sequence ID" value="NZ_JACHXM010000028.1"/>
</dbReference>
<name>A0A7W5C1Y5_9GAMM</name>
<proteinExistence type="predicted"/>
<gene>
    <name evidence="2" type="ORF">FHR96_003774</name>
</gene>
<evidence type="ECO:0000313" key="2">
    <source>
        <dbReference type="EMBL" id="MBB3142869.1"/>
    </source>
</evidence>
<feature type="compositionally biased region" description="Basic and acidic residues" evidence="1">
    <location>
        <begin position="59"/>
        <end position="75"/>
    </location>
</feature>
<organism evidence="2 3">
    <name type="scientific">Halomonas organivorans</name>
    <dbReference type="NCBI Taxonomy" id="257772"/>
    <lineage>
        <taxon>Bacteria</taxon>
        <taxon>Pseudomonadati</taxon>
        <taxon>Pseudomonadota</taxon>
        <taxon>Gammaproteobacteria</taxon>
        <taxon>Oceanospirillales</taxon>
        <taxon>Halomonadaceae</taxon>
        <taxon>Halomonas</taxon>
    </lineage>
</organism>
<dbReference type="EMBL" id="JACHXM010000028">
    <property type="protein sequence ID" value="MBB3142869.1"/>
    <property type="molecule type" value="Genomic_DNA"/>
</dbReference>
<feature type="region of interest" description="Disordered" evidence="1">
    <location>
        <begin position="52"/>
        <end position="81"/>
    </location>
</feature>
<dbReference type="Proteomes" id="UP000525987">
    <property type="component" value="Unassembled WGS sequence"/>
</dbReference>
<dbReference type="AlphaFoldDB" id="A0A7W5C1Y5"/>
<keyword evidence="3" id="KW-1185">Reference proteome</keyword>
<sequence>MKRMLRRLISRFLHRLERSPRIKLWGRRILERLPRLRGLVIRLMHGGPLLERQLPPNEFDTRSEPQQRLIEDLQHRGSRQR</sequence>